<dbReference type="FunFam" id="3.40.50.300:FF:001063">
    <property type="entry name" value="Guanylate-binding family protein"/>
    <property type="match status" value="1"/>
</dbReference>
<evidence type="ECO:0000256" key="4">
    <source>
        <dbReference type="PROSITE-ProRule" id="PRU01052"/>
    </source>
</evidence>
<proteinExistence type="inferred from homology"/>
<dbReference type="OrthoDB" id="7788754at2759"/>
<comment type="caution">
    <text evidence="6">The sequence shown here is derived from an EMBL/GenBank/DDBJ whole genome shotgun (WGS) entry which is preliminary data.</text>
</comment>
<dbReference type="InterPro" id="IPR015894">
    <property type="entry name" value="Guanylate-bd_N"/>
</dbReference>
<keyword evidence="7" id="KW-1185">Reference proteome</keyword>
<dbReference type="SUPFAM" id="SSF48340">
    <property type="entry name" value="Interferon-induced guanylate-binding protein 1 (GBP1), C-terminal domain"/>
    <property type="match status" value="1"/>
</dbReference>
<evidence type="ECO:0000313" key="6">
    <source>
        <dbReference type="EMBL" id="KAF8401779.1"/>
    </source>
</evidence>
<keyword evidence="1" id="KW-0547">Nucleotide-binding</keyword>
<comment type="similarity">
    <text evidence="4">Belongs to the TRAFAC class dynamin-like GTPase superfamily. GB1/RHD3 GTPase family.</text>
</comment>
<sequence length="796" mass="89684">MVTSVVQLQTPISDLPFLRDITASVLIKDGAFGLGFCCFDLPLLFPIWVFFDRGFPTSTLSFPIVEPDSGHTKLRLAREGLEAIERITTPVAAVAVIGPYRSGKSFLLNQLLSLSCYEGFGVGHMRDTKTKGIWVWGTPLEFDIDGVKTSVIYLDTEGFESVGKSNVYDDRIFALATVMSSVLIYNLPETIREADISRLSFAVELAEEFYGRVKGKDIAFEPAKLLWLIQRDFLQGKSVQEMVNEALQQVPNYDGNKNIDQVNQIRDSLAIMGDNSTAFSLPQNEASRCDVMTSKTVTAPERSVLSSTFHRGGRGGGRRSFRGRGTRFDGVHSDEKYKLKCDYCGRTRLTCDQCWQLHGWSTQRGGRSVGYGGVSRRPDGFGDPSAYTATAAAHSGFTTTSTLSQLVPRDDMESLRHDFDEMHCQLGGYDGYDLLHLMPHLQRTKLCDMKDGELDPSYVKKREQLKELVASVIHPKIVRGKPLNGKEFVSFLEQILEALNKGEIPSTGSLVEVFNKGILERCSKLYSEKMSELGLPLSEQSLQQAHNGSREEVMRVFDEQHFGRHHAKRSVAQLEEELQKAYKNFILANEYKSSKLCEALYTRCEDKMDQLQVLRLPSMAKFNAGFLLCNRSFEEECVGPSKTIYEQRMKKAFQLVGGLLPGHGGDGPVCYKVYIAGDWGVGTVYLLGDIYEDVLMGHSYWCHASDIGSLLAVLWEEETWRELAVTSVQEPRRWFKSVEIRLNVGFCSDIWRRVTTLKKPIYLHSPFIFLGKPFFLTGPAKRCKLHILQLFEFLLR</sequence>
<evidence type="ECO:0000259" key="5">
    <source>
        <dbReference type="PROSITE" id="PS51715"/>
    </source>
</evidence>
<dbReference type="InterPro" id="IPR030386">
    <property type="entry name" value="G_GB1_RHD3_dom"/>
</dbReference>
<dbReference type="InterPro" id="IPR003191">
    <property type="entry name" value="Guanylate-bd/ATL_C"/>
</dbReference>
<evidence type="ECO:0000256" key="3">
    <source>
        <dbReference type="ARBA" id="ARBA00023134"/>
    </source>
</evidence>
<dbReference type="PANTHER" id="PTHR10751">
    <property type="entry name" value="GUANYLATE BINDING PROTEIN"/>
    <property type="match status" value="1"/>
</dbReference>
<dbReference type="InterPro" id="IPR036543">
    <property type="entry name" value="Guanylate-bd_C_sf"/>
</dbReference>
<dbReference type="Gene3D" id="3.40.50.300">
    <property type="entry name" value="P-loop containing nucleotide triphosphate hydrolases"/>
    <property type="match status" value="2"/>
</dbReference>
<reference evidence="6 7" key="1">
    <citation type="submission" date="2020-04" db="EMBL/GenBank/DDBJ databases">
        <title>Plant Genome Project.</title>
        <authorList>
            <person name="Zhang R.-G."/>
        </authorList>
    </citation>
    <scope>NUCLEOTIDE SEQUENCE [LARGE SCALE GENOMIC DNA]</scope>
    <source>
        <strain evidence="6">YNK0</strain>
        <tissue evidence="6">Leaf</tissue>
    </source>
</reference>
<dbReference type="InterPro" id="IPR027417">
    <property type="entry name" value="P-loop_NTPase"/>
</dbReference>
<dbReference type="Pfam" id="PF02263">
    <property type="entry name" value="GBP"/>
    <property type="match status" value="1"/>
</dbReference>
<feature type="domain" description="GB1/RHD3-type G" evidence="5">
    <location>
        <begin position="88"/>
        <end position="208"/>
    </location>
</feature>
<dbReference type="Pfam" id="PF02841">
    <property type="entry name" value="GBP_C"/>
    <property type="match status" value="1"/>
</dbReference>
<dbReference type="SUPFAM" id="SSF52540">
    <property type="entry name" value="P-loop containing nucleoside triphosphate hydrolases"/>
    <property type="match status" value="1"/>
</dbReference>
<dbReference type="GO" id="GO:0003924">
    <property type="term" value="F:GTPase activity"/>
    <property type="evidence" value="ECO:0007669"/>
    <property type="project" value="InterPro"/>
</dbReference>
<dbReference type="CDD" id="cd01851">
    <property type="entry name" value="GBP"/>
    <property type="match status" value="1"/>
</dbReference>
<accession>A0A835DIY1</accession>
<evidence type="ECO:0000256" key="2">
    <source>
        <dbReference type="ARBA" id="ARBA00022801"/>
    </source>
</evidence>
<keyword evidence="2" id="KW-0378">Hydrolase</keyword>
<organism evidence="6 7">
    <name type="scientific">Tetracentron sinense</name>
    <name type="common">Spur-leaf</name>
    <dbReference type="NCBI Taxonomy" id="13715"/>
    <lineage>
        <taxon>Eukaryota</taxon>
        <taxon>Viridiplantae</taxon>
        <taxon>Streptophyta</taxon>
        <taxon>Embryophyta</taxon>
        <taxon>Tracheophyta</taxon>
        <taxon>Spermatophyta</taxon>
        <taxon>Magnoliopsida</taxon>
        <taxon>Trochodendrales</taxon>
        <taxon>Trochodendraceae</taxon>
        <taxon>Tetracentron</taxon>
    </lineage>
</organism>
<dbReference type="Gene3D" id="1.20.58.420">
    <property type="entry name" value="AHSP"/>
    <property type="match status" value="1"/>
</dbReference>
<dbReference type="AlphaFoldDB" id="A0A835DIY1"/>
<keyword evidence="3" id="KW-0342">GTP-binding</keyword>
<dbReference type="GO" id="GO:0005525">
    <property type="term" value="F:GTP binding"/>
    <property type="evidence" value="ECO:0007669"/>
    <property type="project" value="UniProtKB-KW"/>
</dbReference>
<dbReference type="EMBL" id="JABCRI010000008">
    <property type="protein sequence ID" value="KAF8401779.1"/>
    <property type="molecule type" value="Genomic_DNA"/>
</dbReference>
<dbReference type="PROSITE" id="PS51715">
    <property type="entry name" value="G_GB1_RHD3"/>
    <property type="match status" value="1"/>
</dbReference>
<evidence type="ECO:0000256" key="1">
    <source>
        <dbReference type="ARBA" id="ARBA00022741"/>
    </source>
</evidence>
<protein>
    <recommendedName>
        <fullName evidence="5">GB1/RHD3-type G domain-containing protein</fullName>
    </recommendedName>
</protein>
<dbReference type="Proteomes" id="UP000655225">
    <property type="component" value="Unassembled WGS sequence"/>
</dbReference>
<name>A0A835DIY1_TETSI</name>
<gene>
    <name evidence="6" type="ORF">HHK36_012725</name>
</gene>
<evidence type="ECO:0000313" key="7">
    <source>
        <dbReference type="Proteomes" id="UP000655225"/>
    </source>
</evidence>